<dbReference type="PANTHER" id="PTHR24173:SF74">
    <property type="entry name" value="ANKYRIN REPEAT DOMAIN-CONTAINING PROTEIN 16"/>
    <property type="match status" value="1"/>
</dbReference>
<keyword evidence="5" id="KW-1185">Reference proteome</keyword>
<dbReference type="PROSITE" id="PS50088">
    <property type="entry name" value="ANK_REPEAT"/>
    <property type="match status" value="1"/>
</dbReference>
<evidence type="ECO:0000256" key="2">
    <source>
        <dbReference type="ARBA" id="ARBA00023043"/>
    </source>
</evidence>
<proteinExistence type="predicted"/>
<keyword evidence="2 3" id="KW-0040">ANK repeat</keyword>
<dbReference type="Proteomes" id="UP001614394">
    <property type="component" value="Unassembled WGS sequence"/>
</dbReference>
<gene>
    <name evidence="4" type="ORF">ACIGXA_33380</name>
</gene>
<dbReference type="RefSeq" id="WP_399656100.1">
    <property type="nucleotide sequence ID" value="NZ_JBITYG010000012.1"/>
</dbReference>
<accession>A0ABW8CG28</accession>
<dbReference type="PANTHER" id="PTHR24173">
    <property type="entry name" value="ANKYRIN REPEAT CONTAINING"/>
    <property type="match status" value="1"/>
</dbReference>
<dbReference type="InterPro" id="IPR036770">
    <property type="entry name" value="Ankyrin_rpt-contain_sf"/>
</dbReference>
<dbReference type="Pfam" id="PF12796">
    <property type="entry name" value="Ank_2"/>
    <property type="match status" value="1"/>
</dbReference>
<organism evidence="4 5">
    <name type="scientific">Streptomyces fildesensis</name>
    <dbReference type="NCBI Taxonomy" id="375757"/>
    <lineage>
        <taxon>Bacteria</taxon>
        <taxon>Bacillati</taxon>
        <taxon>Actinomycetota</taxon>
        <taxon>Actinomycetes</taxon>
        <taxon>Kitasatosporales</taxon>
        <taxon>Streptomycetaceae</taxon>
        <taxon>Streptomyces</taxon>
    </lineage>
</organism>
<evidence type="ECO:0000313" key="4">
    <source>
        <dbReference type="EMBL" id="MFI9105415.1"/>
    </source>
</evidence>
<dbReference type="Gene3D" id="1.25.40.20">
    <property type="entry name" value="Ankyrin repeat-containing domain"/>
    <property type="match status" value="1"/>
</dbReference>
<evidence type="ECO:0000313" key="5">
    <source>
        <dbReference type="Proteomes" id="UP001614394"/>
    </source>
</evidence>
<evidence type="ECO:0000256" key="3">
    <source>
        <dbReference type="PROSITE-ProRule" id="PRU00023"/>
    </source>
</evidence>
<dbReference type="SUPFAM" id="SSF48403">
    <property type="entry name" value="Ankyrin repeat"/>
    <property type="match status" value="1"/>
</dbReference>
<keyword evidence="1" id="KW-0677">Repeat</keyword>
<reference evidence="4 5" key="1">
    <citation type="submission" date="2024-10" db="EMBL/GenBank/DDBJ databases">
        <title>The Natural Products Discovery Center: Release of the First 8490 Sequenced Strains for Exploring Actinobacteria Biosynthetic Diversity.</title>
        <authorList>
            <person name="Kalkreuter E."/>
            <person name="Kautsar S.A."/>
            <person name="Yang D."/>
            <person name="Bader C.D."/>
            <person name="Teijaro C.N."/>
            <person name="Fluegel L."/>
            <person name="Davis C.M."/>
            <person name="Simpson J.R."/>
            <person name="Lauterbach L."/>
            <person name="Steele A.D."/>
            <person name="Gui C."/>
            <person name="Meng S."/>
            <person name="Li G."/>
            <person name="Viehrig K."/>
            <person name="Ye F."/>
            <person name="Su P."/>
            <person name="Kiefer A.F."/>
            <person name="Nichols A."/>
            <person name="Cepeda A.J."/>
            <person name="Yan W."/>
            <person name="Fan B."/>
            <person name="Jiang Y."/>
            <person name="Adhikari A."/>
            <person name="Zheng C.-J."/>
            <person name="Schuster L."/>
            <person name="Cowan T.M."/>
            <person name="Smanski M.J."/>
            <person name="Chevrette M.G."/>
            <person name="De Carvalho L.P.S."/>
            <person name="Shen B."/>
        </authorList>
    </citation>
    <scope>NUCLEOTIDE SEQUENCE [LARGE SCALE GENOMIC DNA]</scope>
    <source>
        <strain evidence="4 5">NPDC053399</strain>
    </source>
</reference>
<dbReference type="InterPro" id="IPR002110">
    <property type="entry name" value="Ankyrin_rpt"/>
</dbReference>
<comment type="caution">
    <text evidence="4">The sequence shown here is derived from an EMBL/GenBank/DDBJ whole genome shotgun (WGS) entry which is preliminary data.</text>
</comment>
<evidence type="ECO:0000256" key="1">
    <source>
        <dbReference type="ARBA" id="ARBA00022737"/>
    </source>
</evidence>
<name>A0ABW8CG28_9ACTN</name>
<protein>
    <submittedName>
        <fullName evidence="4">Ankyrin repeat domain-containing protein</fullName>
    </submittedName>
</protein>
<dbReference type="EMBL" id="JBITYG010000012">
    <property type="protein sequence ID" value="MFI9105415.1"/>
    <property type="molecule type" value="Genomic_DNA"/>
</dbReference>
<feature type="repeat" description="ANK" evidence="3">
    <location>
        <begin position="8"/>
        <end position="40"/>
    </location>
</feature>
<sequence>MIEIEIESYWSPAHQAVEMGDVEALARLLDAGADPDEAQEGLTLLVHAINLEADSSAQSGDPLTVHMTAVLLAYGADPELPDSEGLTPLAFAEDYGHDLAVRLLQATVTRASGRRRLRWIRKRSRIVRRTVYVSEHFGAIYQQDDR</sequence>